<dbReference type="PANTHER" id="PTHR34580:SF1">
    <property type="entry name" value="PROTEIN PAFC"/>
    <property type="match status" value="1"/>
</dbReference>
<dbReference type="OrthoDB" id="9783007at2"/>
<dbReference type="PROSITE" id="PS52050">
    <property type="entry name" value="WYL"/>
    <property type="match status" value="1"/>
</dbReference>
<protein>
    <submittedName>
        <fullName evidence="2">Putative DNA-binding transcriptional regulator YafY</fullName>
    </submittedName>
</protein>
<dbReference type="InterPro" id="IPR051534">
    <property type="entry name" value="CBASS_pafABC_assoc_protein"/>
</dbReference>
<dbReference type="PANTHER" id="PTHR34580">
    <property type="match status" value="1"/>
</dbReference>
<comment type="caution">
    <text evidence="2">The sequence shown here is derived from an EMBL/GenBank/DDBJ whole genome shotgun (WGS) entry which is preliminary data.</text>
</comment>
<sequence length="305" mass="35252">MNKLYVALNLIRLLNENRTVTSALVAEDMGISLRTAQRYLLEMSSLPGVCYDDSRHCWYMAEKYGLSESYLKQDELAVLSGLFDYAENILNNEFSGTLRRIKKKVISASNRERVVRFLKQDSIEFEKIADIFAELETFIMNRQEISFLYSKNGKSYIIKPYRIIYGDGFWYLAGDKNGEIRKFSLDLIENLKATGSIFDGVPEGLDAEIDEAKSMFFDAGKKIKVECILAHPMADFLRRKRFFPHQQILEEYENLSVRFSFQAGSPLECVKLCLEWLPHIRILSPHIVRDYFADILRESLEVNGG</sequence>
<reference evidence="2 3" key="1">
    <citation type="submission" date="2019-03" db="EMBL/GenBank/DDBJ databases">
        <title>Genomic Encyclopedia of Type Strains, Phase IV (KMG-IV): sequencing the most valuable type-strain genomes for metagenomic binning, comparative biology and taxonomic classification.</title>
        <authorList>
            <person name="Goeker M."/>
        </authorList>
    </citation>
    <scope>NUCLEOTIDE SEQUENCE [LARGE SCALE GENOMIC DNA]</scope>
    <source>
        <strain evidence="2 3">DSM 24984</strain>
    </source>
</reference>
<feature type="domain" description="WYL" evidence="1">
    <location>
        <begin position="131"/>
        <end position="192"/>
    </location>
</feature>
<evidence type="ECO:0000313" key="3">
    <source>
        <dbReference type="Proteomes" id="UP000294614"/>
    </source>
</evidence>
<organism evidence="2 3">
    <name type="scientific">Seleniivibrio woodruffii</name>
    <dbReference type="NCBI Taxonomy" id="1078050"/>
    <lineage>
        <taxon>Bacteria</taxon>
        <taxon>Pseudomonadati</taxon>
        <taxon>Deferribacterota</taxon>
        <taxon>Deferribacteres</taxon>
        <taxon>Deferribacterales</taxon>
        <taxon>Geovibrionaceae</taxon>
        <taxon>Seleniivibrio</taxon>
    </lineage>
</organism>
<evidence type="ECO:0000259" key="1">
    <source>
        <dbReference type="Pfam" id="PF13280"/>
    </source>
</evidence>
<gene>
    <name evidence="2" type="ORF">C8D98_2154</name>
</gene>
<dbReference type="InterPro" id="IPR026881">
    <property type="entry name" value="WYL_dom"/>
</dbReference>
<dbReference type="RefSeq" id="WP_132874129.1">
    <property type="nucleotide sequence ID" value="NZ_SMGG01000005.1"/>
</dbReference>
<dbReference type="Proteomes" id="UP000294614">
    <property type="component" value="Unassembled WGS sequence"/>
</dbReference>
<evidence type="ECO:0000313" key="2">
    <source>
        <dbReference type="EMBL" id="TCK59982.1"/>
    </source>
</evidence>
<name>A0A4R1K6X4_9BACT</name>
<keyword evidence="3" id="KW-1185">Reference proteome</keyword>
<accession>A0A4R1K6X4</accession>
<proteinExistence type="predicted"/>
<dbReference type="Pfam" id="PF13280">
    <property type="entry name" value="WYL"/>
    <property type="match status" value="1"/>
</dbReference>
<dbReference type="EMBL" id="SMGG01000005">
    <property type="protein sequence ID" value="TCK59982.1"/>
    <property type="molecule type" value="Genomic_DNA"/>
</dbReference>
<dbReference type="GO" id="GO:0003677">
    <property type="term" value="F:DNA binding"/>
    <property type="evidence" value="ECO:0007669"/>
    <property type="project" value="UniProtKB-KW"/>
</dbReference>
<dbReference type="AlphaFoldDB" id="A0A4R1K6X4"/>
<keyword evidence="2" id="KW-0238">DNA-binding</keyword>